<feature type="region of interest" description="Disordered" evidence="1">
    <location>
        <begin position="673"/>
        <end position="693"/>
    </location>
</feature>
<protein>
    <submittedName>
        <fullName evidence="3">VanW family protein</fullName>
    </submittedName>
</protein>
<accession>A0AAW6LEI4</accession>
<dbReference type="InterPro" id="IPR052913">
    <property type="entry name" value="Glycopeptide_resist_protein"/>
</dbReference>
<reference evidence="3" key="1">
    <citation type="submission" date="2023-02" db="EMBL/GenBank/DDBJ databases">
        <title>A novel hydrolase synthesized by Rhodococcus erythropolis HQ is responsible for the detoxification of Zearalenone.</title>
        <authorList>
            <person name="Hu J."/>
            <person name="Xu J."/>
        </authorList>
    </citation>
    <scope>NUCLEOTIDE SEQUENCE</scope>
    <source>
        <strain evidence="3">HQ</strain>
    </source>
</reference>
<evidence type="ECO:0000256" key="1">
    <source>
        <dbReference type="SAM" id="MobiDB-lite"/>
    </source>
</evidence>
<dbReference type="RefSeq" id="WP_275231419.1">
    <property type="nucleotide sequence ID" value="NZ_JARDXE010000001.1"/>
</dbReference>
<dbReference type="Pfam" id="PF12229">
    <property type="entry name" value="PG_binding_4"/>
    <property type="match status" value="1"/>
</dbReference>
<dbReference type="Pfam" id="PF04294">
    <property type="entry name" value="VanW"/>
    <property type="match status" value="1"/>
</dbReference>
<organism evidence="3 4">
    <name type="scientific">Rhodococcus qingshengii</name>
    <dbReference type="NCBI Taxonomy" id="334542"/>
    <lineage>
        <taxon>Bacteria</taxon>
        <taxon>Bacillati</taxon>
        <taxon>Actinomycetota</taxon>
        <taxon>Actinomycetes</taxon>
        <taxon>Mycobacteriales</taxon>
        <taxon>Nocardiaceae</taxon>
        <taxon>Rhodococcus</taxon>
        <taxon>Rhodococcus erythropolis group</taxon>
    </lineage>
</organism>
<proteinExistence type="predicted"/>
<feature type="compositionally biased region" description="Acidic residues" evidence="1">
    <location>
        <begin position="76"/>
        <end position="90"/>
    </location>
</feature>
<evidence type="ECO:0000313" key="4">
    <source>
        <dbReference type="Proteomes" id="UP001217325"/>
    </source>
</evidence>
<evidence type="ECO:0000313" key="3">
    <source>
        <dbReference type="EMBL" id="MDE8643836.1"/>
    </source>
</evidence>
<evidence type="ECO:0000259" key="2">
    <source>
        <dbReference type="Pfam" id="PF12229"/>
    </source>
</evidence>
<dbReference type="PANTHER" id="PTHR35788">
    <property type="entry name" value="EXPORTED PROTEIN-RELATED"/>
    <property type="match status" value="1"/>
</dbReference>
<feature type="region of interest" description="Disordered" evidence="1">
    <location>
        <begin position="1"/>
        <end position="118"/>
    </location>
</feature>
<feature type="compositionally biased region" description="Acidic residues" evidence="1">
    <location>
        <begin position="22"/>
        <end position="67"/>
    </location>
</feature>
<feature type="compositionally biased region" description="Low complexity" evidence="1">
    <location>
        <begin position="673"/>
        <end position="687"/>
    </location>
</feature>
<dbReference type="Proteomes" id="UP001217325">
    <property type="component" value="Unassembled WGS sequence"/>
</dbReference>
<gene>
    <name evidence="3" type="ORF">PXH69_02670</name>
</gene>
<dbReference type="PANTHER" id="PTHR35788:SF1">
    <property type="entry name" value="EXPORTED PROTEIN"/>
    <property type="match status" value="1"/>
</dbReference>
<name>A0AAW6LEI4_RHOSG</name>
<dbReference type="AlphaFoldDB" id="A0AAW6LEI4"/>
<comment type="caution">
    <text evidence="3">The sequence shown here is derived from an EMBL/GenBank/DDBJ whole genome shotgun (WGS) entry which is preliminary data.</text>
</comment>
<dbReference type="InterPro" id="IPR022029">
    <property type="entry name" value="YoaR-like_PG-bd"/>
</dbReference>
<dbReference type="EMBL" id="JARDXE010000001">
    <property type="protein sequence ID" value="MDE8643836.1"/>
    <property type="molecule type" value="Genomic_DNA"/>
</dbReference>
<dbReference type="InterPro" id="IPR007391">
    <property type="entry name" value="Vancomycin_resist_VanW"/>
</dbReference>
<feature type="domain" description="YoaR-like putative peptidoglycan binding" evidence="2">
    <location>
        <begin position="432"/>
        <end position="489"/>
    </location>
</feature>
<sequence>MSDEEGPSVEKTNSEDSSLPEQELESVEEPQAVEETESVEEPQSVEEPEAPEDTEAVVEAESVEPEPAEAPRPVDEEASDSTEATVDESANEVTTVIPVVPAEDAPPTEVVNSAPATEAIDEQTEQFEPPAVVVPPKPPRPEFVQQYDTQQLEPIQQQYESVVREAEVVAPPAPQQPVAPASQSSRKWVKPAIAVGAIFAVAAIAYGVDIFTSSGKTPRGTQVAGVDIGDLTPADAEATLRAQLGPRLVEPVAVHAGGVDSEIVPASAGVDVDWSATLSGVNAQPINPITRITSFFGSREVPVVSAVDQGALDASMAQLAANSDRAPVEGAVVFENGKATGVSPAAGQALETQQAGSTFAAEWSDGGVVDLPVDEVPVTVTQAGVDRALQEIAVPAVSGDVVVNGRDGKVATLGVDQIGEVLTFTPDGSGGLTPQYNTDAAIKILTPQLASTEVQPKDASFTFAGGKPSVVPGVVGDLINWPDTVKELPVLLGSTASRATPAVYGPVPPALTTEAAEALGINEVIGEFTTGGFEYASGVNIGLAASEIDGAVIKPGDTFSLNEYTGPRGAAQGYIESGIINNGRPDKAVGGGISQLATTLYNATYFAGMDDVAHTEHSYYISRYPEAREATIFDGAIDLQFRNPAKTGVMIETIATSSNITVRIWGTKTVDVTSTTGPRTSPTSPNTVTLPEGPGCVASSGAPGFTVSDTRVITDHASGAEISSNTRTVKYDPVPIVKCE</sequence>